<reference evidence="1 2" key="1">
    <citation type="submission" date="2024-06" db="EMBL/GenBank/DDBJ databases">
        <title>Burkholderia sola in Mexico.</title>
        <authorList>
            <person name="Estrada P."/>
        </authorList>
    </citation>
    <scope>NUCLEOTIDE SEQUENCE [LARGE SCALE GENOMIC DNA]</scope>
    <source>
        <strain evidence="1 2">CpTa8-5</strain>
    </source>
</reference>
<protein>
    <recommendedName>
        <fullName evidence="3">HNH endonuclease</fullName>
    </recommendedName>
</protein>
<evidence type="ECO:0008006" key="3">
    <source>
        <dbReference type="Google" id="ProtNLM"/>
    </source>
</evidence>
<accession>A0ABV2C3G2</accession>
<proteinExistence type="predicted"/>
<organism evidence="1 2">
    <name type="scientific">Burkholderia sola</name>
    <dbReference type="NCBI Taxonomy" id="2843302"/>
    <lineage>
        <taxon>Bacteria</taxon>
        <taxon>Pseudomonadati</taxon>
        <taxon>Pseudomonadota</taxon>
        <taxon>Betaproteobacteria</taxon>
        <taxon>Burkholderiales</taxon>
        <taxon>Burkholderiaceae</taxon>
        <taxon>Burkholderia</taxon>
        <taxon>Burkholderia cepacia complex</taxon>
    </lineage>
</organism>
<comment type="caution">
    <text evidence="1">The sequence shown here is derived from an EMBL/GenBank/DDBJ whole genome shotgun (WGS) entry which is preliminary data.</text>
</comment>
<dbReference type="RefSeq" id="WP_209924694.1">
    <property type="nucleotide sequence ID" value="NZ_JBEWCH010000002.1"/>
</dbReference>
<evidence type="ECO:0000313" key="1">
    <source>
        <dbReference type="EMBL" id="MET1473648.1"/>
    </source>
</evidence>
<name>A0ABV2C3G2_9BURK</name>
<dbReference type="Gene3D" id="1.10.30.50">
    <property type="match status" value="1"/>
</dbReference>
<dbReference type="Proteomes" id="UP001548587">
    <property type="component" value="Unassembled WGS sequence"/>
</dbReference>
<keyword evidence="2" id="KW-1185">Reference proteome</keyword>
<evidence type="ECO:0000313" key="2">
    <source>
        <dbReference type="Proteomes" id="UP001548587"/>
    </source>
</evidence>
<gene>
    <name evidence="1" type="ORF">ABXL37_05265</name>
</gene>
<sequence>MADIKNPIAYSPEIRKMVDAKLADPTFNHTNWGDDDLADFRKLVRDYYRTVQVDTCAFCKGPLSSQSALNCHVEHIVPKSLRREFIFEPKNFCAICADCNEIKRSKETEATEPDPLSRGKHVKQYPRSSGAFLIVHPHFDDWDLHLIKFGALYLDLSDKGVFTIGACNLNRKLRKFGWEAVIVDDATLREAAEKWLNTRDPIAAARSLQALRRLLVII</sequence>
<dbReference type="EMBL" id="JBEWCH010000002">
    <property type="protein sequence ID" value="MET1473648.1"/>
    <property type="molecule type" value="Genomic_DNA"/>
</dbReference>